<sequence>MSTVQLWIMSPSCSTGLIHELMSRHPLAQHRKDSRAHVSPSSSTGLIHELILAILWHRTDSRAYVSPSSSTGLIHELMFRHPLAQASIIACLILCALVAASDASILDTAKAHGCGKLVTFIEDAGLSTVLTNSPGATLFAPSDAAISAIPADVYTALSTNRTLLQVFYKLTIILFHYELGVLSIEICRDSSVAAGLIIEHQEVLKFHALPGVKMSTDLQDDELLDTYASRARLRVNVYNGGKVVTAQGSVVSKANLRASNGVVHVIDKVIYPIPSLNIPLFLTFDKDLNNLGFLAYKANLITKLSDVLTFHVVPGTLYSAGLSDGQKIKSLQGSMLDIKVGSDGVLVNGAKVQQADLSTINGVIYVIDKLLLPPAVVFHFNNMKVVESPVIG</sequence>
<dbReference type="GO" id="GO:0050839">
    <property type="term" value="F:cell adhesion molecule binding"/>
    <property type="evidence" value="ECO:0007669"/>
    <property type="project" value="TreeGrafter"/>
</dbReference>
<dbReference type="GO" id="GO:0031012">
    <property type="term" value="C:extracellular matrix"/>
    <property type="evidence" value="ECO:0007669"/>
    <property type="project" value="TreeGrafter"/>
</dbReference>
<evidence type="ECO:0000259" key="1">
    <source>
        <dbReference type="PROSITE" id="PS50213"/>
    </source>
</evidence>
<dbReference type="InterPro" id="IPR000782">
    <property type="entry name" value="FAS1_domain"/>
</dbReference>
<proteinExistence type="predicted"/>
<dbReference type="SUPFAM" id="SSF82153">
    <property type="entry name" value="FAS1 domain"/>
    <property type="match status" value="2"/>
</dbReference>
<dbReference type="Pfam" id="PF02469">
    <property type="entry name" value="Fasciclin"/>
    <property type="match status" value="3"/>
</dbReference>
<dbReference type="PANTHER" id="PTHR10900">
    <property type="entry name" value="PERIOSTIN-RELATED"/>
    <property type="match status" value="1"/>
</dbReference>
<dbReference type="InterPro" id="IPR050904">
    <property type="entry name" value="Adhesion/Biosynth-related"/>
</dbReference>
<protein>
    <submittedName>
        <fullName evidence="2">Transforming growth factor-beta-induced protein ig-h3-like</fullName>
    </submittedName>
</protein>
<dbReference type="GO" id="GO:0030198">
    <property type="term" value="P:extracellular matrix organization"/>
    <property type="evidence" value="ECO:0007669"/>
    <property type="project" value="TreeGrafter"/>
</dbReference>
<dbReference type="PANTHER" id="PTHR10900:SF124">
    <property type="entry name" value="FI05614P"/>
    <property type="match status" value="1"/>
</dbReference>
<dbReference type="PROSITE" id="PS50213">
    <property type="entry name" value="FAS1"/>
    <property type="match status" value="2"/>
</dbReference>
<dbReference type="InterPro" id="IPR036378">
    <property type="entry name" value="FAS1_dom_sf"/>
</dbReference>
<reference evidence="2 3" key="1">
    <citation type="journal article" date="2021" name="Elife">
        <title>Chloroplast acquisition without the gene transfer in kleptoplastic sea slugs, Plakobranchus ocellatus.</title>
        <authorList>
            <person name="Maeda T."/>
            <person name="Takahashi S."/>
            <person name="Yoshida T."/>
            <person name="Shimamura S."/>
            <person name="Takaki Y."/>
            <person name="Nagai Y."/>
            <person name="Toyoda A."/>
            <person name="Suzuki Y."/>
            <person name="Arimoto A."/>
            <person name="Ishii H."/>
            <person name="Satoh N."/>
            <person name="Nishiyama T."/>
            <person name="Hasebe M."/>
            <person name="Maruyama T."/>
            <person name="Minagawa J."/>
            <person name="Obokata J."/>
            <person name="Shigenobu S."/>
        </authorList>
    </citation>
    <scope>NUCLEOTIDE SEQUENCE [LARGE SCALE GENOMIC DNA]</scope>
</reference>
<dbReference type="GO" id="GO:0007155">
    <property type="term" value="P:cell adhesion"/>
    <property type="evidence" value="ECO:0007669"/>
    <property type="project" value="TreeGrafter"/>
</dbReference>
<name>A0AAV4DIA0_9GAST</name>
<evidence type="ECO:0000313" key="2">
    <source>
        <dbReference type="EMBL" id="GFO43992.1"/>
    </source>
</evidence>
<dbReference type="GO" id="GO:0005615">
    <property type="term" value="C:extracellular space"/>
    <property type="evidence" value="ECO:0007669"/>
    <property type="project" value="TreeGrafter"/>
</dbReference>
<accession>A0AAV4DIA0</accession>
<gene>
    <name evidence="2" type="ORF">PoB_007049700</name>
</gene>
<feature type="domain" description="FAS1" evidence="1">
    <location>
        <begin position="277"/>
        <end position="371"/>
    </location>
</feature>
<dbReference type="AlphaFoldDB" id="A0AAV4DIA0"/>
<dbReference type="Proteomes" id="UP000735302">
    <property type="component" value="Unassembled WGS sequence"/>
</dbReference>
<comment type="caution">
    <text evidence="2">The sequence shown here is derived from an EMBL/GenBank/DDBJ whole genome shotgun (WGS) entry which is preliminary data.</text>
</comment>
<dbReference type="Gene3D" id="2.30.180.10">
    <property type="entry name" value="FAS1 domain"/>
    <property type="match status" value="2"/>
</dbReference>
<dbReference type="SMART" id="SM00554">
    <property type="entry name" value="FAS1"/>
    <property type="match status" value="2"/>
</dbReference>
<keyword evidence="3" id="KW-1185">Reference proteome</keyword>
<organism evidence="2 3">
    <name type="scientific">Plakobranchus ocellatus</name>
    <dbReference type="NCBI Taxonomy" id="259542"/>
    <lineage>
        <taxon>Eukaryota</taxon>
        <taxon>Metazoa</taxon>
        <taxon>Spiralia</taxon>
        <taxon>Lophotrochozoa</taxon>
        <taxon>Mollusca</taxon>
        <taxon>Gastropoda</taxon>
        <taxon>Heterobranchia</taxon>
        <taxon>Euthyneura</taxon>
        <taxon>Panpulmonata</taxon>
        <taxon>Sacoglossa</taxon>
        <taxon>Placobranchoidea</taxon>
        <taxon>Plakobranchidae</taxon>
        <taxon>Plakobranchus</taxon>
    </lineage>
</organism>
<dbReference type="EMBL" id="BLXT01007928">
    <property type="protein sequence ID" value="GFO43992.1"/>
    <property type="molecule type" value="Genomic_DNA"/>
</dbReference>
<evidence type="ECO:0000313" key="3">
    <source>
        <dbReference type="Proteomes" id="UP000735302"/>
    </source>
</evidence>
<feature type="domain" description="FAS1" evidence="1">
    <location>
        <begin position="101"/>
        <end position="270"/>
    </location>
</feature>